<sequence>MLNWEVTGDPDVWKATEEDMWCIAAPSEDKTVLEALDLKLAIETRYDDKNMWLKWVKYTAETTAKLDCVACAKARPTLGTAPYRLSLKSDPERLFCTVKLFIQTNTPEPGTCNTLNYLYPKVKRANNPPSVAQCFMTGTFLKWSSVGAPPLCSPG</sequence>
<evidence type="ECO:0000313" key="2">
    <source>
        <dbReference type="Proteomes" id="UP000261340"/>
    </source>
</evidence>
<dbReference type="Proteomes" id="UP000261340">
    <property type="component" value="Unplaced"/>
</dbReference>
<reference evidence="1" key="2">
    <citation type="submission" date="2025-09" db="UniProtKB">
        <authorList>
            <consortium name="Ensembl"/>
        </authorList>
    </citation>
    <scope>IDENTIFICATION</scope>
</reference>
<name>A0A3Q0RV27_AMPCI</name>
<dbReference type="Ensembl" id="ENSACIT00000012537.1">
    <property type="protein sequence ID" value="ENSACIP00000012195.1"/>
    <property type="gene ID" value="ENSACIG00000009515.1"/>
</dbReference>
<dbReference type="AlphaFoldDB" id="A0A3Q0RV27"/>
<proteinExistence type="predicted"/>
<evidence type="ECO:0000313" key="1">
    <source>
        <dbReference type="Ensembl" id="ENSACIP00000012195.1"/>
    </source>
</evidence>
<protein>
    <submittedName>
        <fullName evidence="1">Uncharacterized protein</fullName>
    </submittedName>
</protein>
<reference evidence="1" key="1">
    <citation type="submission" date="2025-08" db="UniProtKB">
        <authorList>
            <consortium name="Ensembl"/>
        </authorList>
    </citation>
    <scope>IDENTIFICATION</scope>
</reference>
<dbReference type="STRING" id="61819.ENSACIP00000012195"/>
<dbReference type="GeneTree" id="ENSGT00940000177163"/>
<keyword evidence="2" id="KW-1185">Reference proteome</keyword>
<organism evidence="1 2">
    <name type="scientific">Amphilophus citrinellus</name>
    <name type="common">Midas cichlid</name>
    <name type="synonym">Cichlasoma citrinellum</name>
    <dbReference type="NCBI Taxonomy" id="61819"/>
    <lineage>
        <taxon>Eukaryota</taxon>
        <taxon>Metazoa</taxon>
        <taxon>Chordata</taxon>
        <taxon>Craniata</taxon>
        <taxon>Vertebrata</taxon>
        <taxon>Euteleostomi</taxon>
        <taxon>Actinopterygii</taxon>
        <taxon>Neopterygii</taxon>
        <taxon>Teleostei</taxon>
        <taxon>Neoteleostei</taxon>
        <taxon>Acanthomorphata</taxon>
        <taxon>Ovalentaria</taxon>
        <taxon>Cichlomorphae</taxon>
        <taxon>Cichliformes</taxon>
        <taxon>Cichlidae</taxon>
        <taxon>New World cichlids</taxon>
        <taxon>Cichlasomatinae</taxon>
        <taxon>Heroini</taxon>
        <taxon>Amphilophus</taxon>
    </lineage>
</organism>
<accession>A0A3Q0RV27</accession>
<dbReference type="OMA" id="WIHYTAH"/>